<organism evidence="2 3">
    <name type="scientific">Candidatus Magnetoglobus multicellularis str. Araruama</name>
    <dbReference type="NCBI Taxonomy" id="890399"/>
    <lineage>
        <taxon>Bacteria</taxon>
        <taxon>Pseudomonadati</taxon>
        <taxon>Thermodesulfobacteriota</taxon>
        <taxon>Desulfobacteria</taxon>
        <taxon>Desulfobacterales</taxon>
        <taxon>Desulfobacteraceae</taxon>
        <taxon>Candidatus Magnetoglobus</taxon>
    </lineage>
</organism>
<sequence>MDTNKIVLITHCIDTEGPLYESLEAKFNRLKELFGIDNIPPSKENFQKIQNAEINLNGLEKKVAAVFNSHLATYFDTWEKIDNMLQTIMSDSFRNKFLDSFGGGWVFNWHCVDHVGYDYNPRRRDIGYHNIFDHYKAVLNNQVNCKDRIHWHFHPMTNYKDAHLCASSYVNSPELYQILCRKIIERNFFSNCI</sequence>
<proteinExistence type="predicted"/>
<dbReference type="AlphaFoldDB" id="A0A1V1NY23"/>
<dbReference type="Proteomes" id="UP000189670">
    <property type="component" value="Unassembled WGS sequence"/>
</dbReference>
<evidence type="ECO:0000256" key="1">
    <source>
        <dbReference type="SAM" id="Coils"/>
    </source>
</evidence>
<evidence type="ECO:0000313" key="3">
    <source>
        <dbReference type="Proteomes" id="UP000189670"/>
    </source>
</evidence>
<dbReference type="EMBL" id="ATBP01001339">
    <property type="protein sequence ID" value="ETR67522.1"/>
    <property type="molecule type" value="Genomic_DNA"/>
</dbReference>
<accession>A0A1V1NY23</accession>
<evidence type="ECO:0000313" key="2">
    <source>
        <dbReference type="EMBL" id="ETR67522.1"/>
    </source>
</evidence>
<name>A0A1V1NY23_9BACT</name>
<protein>
    <submittedName>
        <fullName evidence="2">Uncharacterized protein</fullName>
    </submittedName>
</protein>
<reference evidence="3" key="1">
    <citation type="submission" date="2012-11" db="EMBL/GenBank/DDBJ databases">
        <authorList>
            <person name="Lucero-Rivera Y.E."/>
            <person name="Tovar-Ramirez D."/>
        </authorList>
    </citation>
    <scope>NUCLEOTIDE SEQUENCE [LARGE SCALE GENOMIC DNA]</scope>
    <source>
        <strain evidence="3">Araruama</strain>
    </source>
</reference>
<comment type="caution">
    <text evidence="2">The sequence shown here is derived from an EMBL/GenBank/DDBJ whole genome shotgun (WGS) entry which is preliminary data.</text>
</comment>
<feature type="coiled-coil region" evidence="1">
    <location>
        <begin position="42"/>
        <end position="69"/>
    </location>
</feature>
<gene>
    <name evidence="2" type="ORF">OMM_05090</name>
</gene>
<keyword evidence="1" id="KW-0175">Coiled coil</keyword>